<dbReference type="Pfam" id="PF13456">
    <property type="entry name" value="RVT_3"/>
    <property type="match status" value="1"/>
</dbReference>
<dbReference type="EMBL" id="LXQA010039880">
    <property type="protein sequence ID" value="MCH99278.1"/>
    <property type="molecule type" value="Genomic_DNA"/>
</dbReference>
<dbReference type="SUPFAM" id="SSF53098">
    <property type="entry name" value="Ribonuclease H-like"/>
    <property type="match status" value="1"/>
</dbReference>
<dbReference type="InterPro" id="IPR052929">
    <property type="entry name" value="RNase_H-like_EbsB-rel"/>
</dbReference>
<dbReference type="PANTHER" id="PTHR47074:SF48">
    <property type="entry name" value="POLYNUCLEOTIDYL TRANSFERASE, RIBONUCLEASE H-LIKE SUPERFAMILY PROTEIN"/>
    <property type="match status" value="1"/>
</dbReference>
<proteinExistence type="predicted"/>
<protein>
    <submittedName>
        <fullName evidence="2">Cytochrome P450</fullName>
    </submittedName>
</protein>
<gene>
    <name evidence="2" type="ORF">A2U01_0020290</name>
</gene>
<feature type="domain" description="RNase H type-1" evidence="1">
    <location>
        <begin position="160"/>
        <end position="247"/>
    </location>
</feature>
<keyword evidence="3" id="KW-1185">Reference proteome</keyword>
<dbReference type="InterPro" id="IPR002156">
    <property type="entry name" value="RNaseH_domain"/>
</dbReference>
<dbReference type="Proteomes" id="UP000265520">
    <property type="component" value="Unassembled WGS sequence"/>
</dbReference>
<comment type="caution">
    <text evidence="2">The sequence shown here is derived from an EMBL/GenBank/DDBJ whole genome shotgun (WGS) entry which is preliminary data.</text>
</comment>
<feature type="non-terminal residue" evidence="2">
    <location>
        <position position="1"/>
    </location>
</feature>
<dbReference type="PANTHER" id="PTHR47074">
    <property type="entry name" value="BNAC02G40300D PROTEIN"/>
    <property type="match status" value="1"/>
</dbReference>
<evidence type="ECO:0000259" key="1">
    <source>
        <dbReference type="Pfam" id="PF13456"/>
    </source>
</evidence>
<name>A0A392NJI1_9FABA</name>
<dbReference type="GO" id="GO:0003676">
    <property type="term" value="F:nucleic acid binding"/>
    <property type="evidence" value="ECO:0007669"/>
    <property type="project" value="InterPro"/>
</dbReference>
<dbReference type="InterPro" id="IPR044730">
    <property type="entry name" value="RNase_H-like_dom_plant"/>
</dbReference>
<dbReference type="GO" id="GO:0004523">
    <property type="term" value="F:RNA-DNA hybrid ribonuclease activity"/>
    <property type="evidence" value="ECO:0007669"/>
    <property type="project" value="InterPro"/>
</dbReference>
<dbReference type="AlphaFoldDB" id="A0A392NJI1"/>
<sequence length="252" mass="29010">PALPDMTVSDLLVLNEKRWNTALIRSIFDDSSAEKILHTPLIDSVIEDKVIWRLEKNGIYSVKSAYRYCIDEAIDTTGLRAYNEDQAAHFMTVLWSIWQQRNNKVWHNNSELVQVVCARTTTLLVDWRGAQNQHSPNNSQLQHRSVTRWVKPQLGRYKCNIDASFSVQHNKVGIGMCIRDDQGRFVLAKTEWISPILDVDIGEALGLLSALNWVHDLRLKDVDFELDSQNVVTRFHSKREDMSEFGDVIKDC</sequence>
<dbReference type="InterPro" id="IPR012337">
    <property type="entry name" value="RNaseH-like_sf"/>
</dbReference>
<dbReference type="Gene3D" id="3.30.420.10">
    <property type="entry name" value="Ribonuclease H-like superfamily/Ribonuclease H"/>
    <property type="match status" value="1"/>
</dbReference>
<accession>A0A392NJI1</accession>
<dbReference type="CDD" id="cd06222">
    <property type="entry name" value="RNase_H_like"/>
    <property type="match status" value="1"/>
</dbReference>
<feature type="non-terminal residue" evidence="2">
    <location>
        <position position="252"/>
    </location>
</feature>
<evidence type="ECO:0000313" key="2">
    <source>
        <dbReference type="EMBL" id="MCH99278.1"/>
    </source>
</evidence>
<dbReference type="InterPro" id="IPR036397">
    <property type="entry name" value="RNaseH_sf"/>
</dbReference>
<evidence type="ECO:0000313" key="3">
    <source>
        <dbReference type="Proteomes" id="UP000265520"/>
    </source>
</evidence>
<organism evidence="2 3">
    <name type="scientific">Trifolium medium</name>
    <dbReference type="NCBI Taxonomy" id="97028"/>
    <lineage>
        <taxon>Eukaryota</taxon>
        <taxon>Viridiplantae</taxon>
        <taxon>Streptophyta</taxon>
        <taxon>Embryophyta</taxon>
        <taxon>Tracheophyta</taxon>
        <taxon>Spermatophyta</taxon>
        <taxon>Magnoliopsida</taxon>
        <taxon>eudicotyledons</taxon>
        <taxon>Gunneridae</taxon>
        <taxon>Pentapetalae</taxon>
        <taxon>rosids</taxon>
        <taxon>fabids</taxon>
        <taxon>Fabales</taxon>
        <taxon>Fabaceae</taxon>
        <taxon>Papilionoideae</taxon>
        <taxon>50 kb inversion clade</taxon>
        <taxon>NPAAA clade</taxon>
        <taxon>Hologalegina</taxon>
        <taxon>IRL clade</taxon>
        <taxon>Trifolieae</taxon>
        <taxon>Trifolium</taxon>
    </lineage>
</organism>
<reference evidence="2 3" key="1">
    <citation type="journal article" date="2018" name="Front. Plant Sci.">
        <title>Red Clover (Trifolium pratense) and Zigzag Clover (T. medium) - A Picture of Genomic Similarities and Differences.</title>
        <authorList>
            <person name="Dluhosova J."/>
            <person name="Istvanek J."/>
            <person name="Nedelnik J."/>
            <person name="Repkova J."/>
        </authorList>
    </citation>
    <scope>NUCLEOTIDE SEQUENCE [LARGE SCALE GENOMIC DNA]</scope>
    <source>
        <strain evidence="3">cv. 10/8</strain>
        <tissue evidence="2">Leaf</tissue>
    </source>
</reference>